<keyword evidence="1" id="KW-0812">Transmembrane</keyword>
<comment type="caution">
    <text evidence="2">The sequence shown here is derived from an EMBL/GenBank/DDBJ whole genome shotgun (WGS) entry which is preliminary data.</text>
</comment>
<feature type="transmembrane region" description="Helical" evidence="1">
    <location>
        <begin position="37"/>
        <end position="56"/>
    </location>
</feature>
<name>A0A8S3R8J5_MYTED</name>
<sequence>MFSSNIFGESENTNVTEVKVFESEHIILPGNNVCSVIIGNIVGGMLICCIVSHIYCHVRRKRISNATVETSPEGQYDEIGTINYNMVIVDPITNFELDNSYNVSNVDESNYALSSSGEDSSFLGQTGDGYENVYQAITPSVIEMHQYTGIIPNIYQNTIISPTNAATTSAEYINTALDNYTKS</sequence>
<evidence type="ECO:0000313" key="3">
    <source>
        <dbReference type="Proteomes" id="UP000683360"/>
    </source>
</evidence>
<dbReference type="EMBL" id="CAJPWZ010000937">
    <property type="protein sequence ID" value="CAG2204097.1"/>
    <property type="molecule type" value="Genomic_DNA"/>
</dbReference>
<accession>A0A8S3R8J5</accession>
<organism evidence="2 3">
    <name type="scientific">Mytilus edulis</name>
    <name type="common">Blue mussel</name>
    <dbReference type="NCBI Taxonomy" id="6550"/>
    <lineage>
        <taxon>Eukaryota</taxon>
        <taxon>Metazoa</taxon>
        <taxon>Spiralia</taxon>
        <taxon>Lophotrochozoa</taxon>
        <taxon>Mollusca</taxon>
        <taxon>Bivalvia</taxon>
        <taxon>Autobranchia</taxon>
        <taxon>Pteriomorphia</taxon>
        <taxon>Mytilida</taxon>
        <taxon>Mytiloidea</taxon>
        <taxon>Mytilidae</taxon>
        <taxon>Mytilinae</taxon>
        <taxon>Mytilus</taxon>
    </lineage>
</organism>
<keyword evidence="1" id="KW-1133">Transmembrane helix</keyword>
<protein>
    <submittedName>
        <fullName evidence="2">Uncharacterized protein</fullName>
    </submittedName>
</protein>
<dbReference type="AlphaFoldDB" id="A0A8S3R8J5"/>
<gene>
    <name evidence="2" type="ORF">MEDL_18565</name>
</gene>
<dbReference type="Proteomes" id="UP000683360">
    <property type="component" value="Unassembled WGS sequence"/>
</dbReference>
<reference evidence="2" key="1">
    <citation type="submission" date="2021-03" db="EMBL/GenBank/DDBJ databases">
        <authorList>
            <person name="Bekaert M."/>
        </authorList>
    </citation>
    <scope>NUCLEOTIDE SEQUENCE</scope>
</reference>
<proteinExistence type="predicted"/>
<dbReference type="OrthoDB" id="6132612at2759"/>
<evidence type="ECO:0000256" key="1">
    <source>
        <dbReference type="SAM" id="Phobius"/>
    </source>
</evidence>
<keyword evidence="3" id="KW-1185">Reference proteome</keyword>
<evidence type="ECO:0000313" key="2">
    <source>
        <dbReference type="EMBL" id="CAG2204097.1"/>
    </source>
</evidence>
<keyword evidence="1" id="KW-0472">Membrane</keyword>